<evidence type="ECO:0000313" key="6">
    <source>
        <dbReference type="EMBL" id="GMT16164.1"/>
    </source>
</evidence>
<dbReference type="GO" id="GO:0052689">
    <property type="term" value="F:carboxylic ester hydrolase activity"/>
    <property type="evidence" value="ECO:0007669"/>
    <property type="project" value="UniProtKB-KW"/>
</dbReference>
<keyword evidence="2" id="KW-0719">Serine esterase</keyword>
<dbReference type="Pfam" id="PF00135">
    <property type="entry name" value="COesterase"/>
    <property type="match status" value="1"/>
</dbReference>
<protein>
    <recommendedName>
        <fullName evidence="4">Carboxylic ester hydrolase</fullName>
        <ecNumber evidence="4">3.1.1.-</ecNumber>
    </recommendedName>
</protein>
<dbReference type="PANTHER" id="PTHR43142">
    <property type="entry name" value="CARBOXYLIC ESTER HYDROLASE"/>
    <property type="match status" value="1"/>
</dbReference>
<dbReference type="Proteomes" id="UP001432322">
    <property type="component" value="Unassembled WGS sequence"/>
</dbReference>
<keyword evidence="7" id="KW-1185">Reference proteome</keyword>
<dbReference type="InterPro" id="IPR019819">
    <property type="entry name" value="Carboxylesterase_B_CS"/>
</dbReference>
<feature type="signal peptide" evidence="4">
    <location>
        <begin position="1"/>
        <end position="17"/>
    </location>
</feature>
<sequence>MIGFATVFFLLPLIAQSIIVETSRGSVEGFEKDFGSDRTQTFFGYGQVFLGIPYAKAPLGERRYTLTEDICSYTANGEVHNATYYRPRCWQVRDILQPADDMDEDCLYLNVVTPDVKGKFPVMFYIPGGTFTTGGGDVYHWKGTIRNLVSRGVVVVTINYRVGVIGFFTTYTENFPPNRGMFDMIQAMKWTNEEIANFGGDPSRITIFGQSAGASAVSHMSLSPLAQDLFHQTIQTSGAVLLEIETPEPVGGSIHKERAQQICNITDTDWGSAATDVDLMSCLVDATPQELIAYDMKSAKMWNPTLDGSFLPDYPENLAKNRPKYPAIVIDMLEEFASTLPGVSLGDISHTGPYTSGLMMQGYWAHFHKAAAVMTLNDIATTSFAKGVIPADDDHLGWAKLITDIWTGLIFDAFMVRDIKWHQDNGNENIWLFTLTHRSKLPFSLRVDNWIPVAHCADLPFLWVYPDIWETYNYTQADFTVAEHFGTIWTDFAKKGNLAFERAGPLRNYVEIDDVLTARTNWRETADEVYNKVATKIIGEFPQLPMSDASWDMLNALGEKIKSKWNAPKCVAADISTTTQLSSSANVLIAITVCVFARLYE</sequence>
<dbReference type="EC" id="3.1.1.-" evidence="4"/>
<evidence type="ECO:0000256" key="4">
    <source>
        <dbReference type="RuleBase" id="RU361235"/>
    </source>
</evidence>
<feature type="domain" description="Carboxylesterase type B" evidence="5">
    <location>
        <begin position="17"/>
        <end position="498"/>
    </location>
</feature>
<evidence type="ECO:0000259" key="5">
    <source>
        <dbReference type="Pfam" id="PF00135"/>
    </source>
</evidence>
<dbReference type="SUPFAM" id="SSF53474">
    <property type="entry name" value="alpha/beta-Hydrolases"/>
    <property type="match status" value="1"/>
</dbReference>
<organism evidence="6 7">
    <name type="scientific">Pristionchus fissidentatus</name>
    <dbReference type="NCBI Taxonomy" id="1538716"/>
    <lineage>
        <taxon>Eukaryota</taxon>
        <taxon>Metazoa</taxon>
        <taxon>Ecdysozoa</taxon>
        <taxon>Nematoda</taxon>
        <taxon>Chromadorea</taxon>
        <taxon>Rhabditida</taxon>
        <taxon>Rhabditina</taxon>
        <taxon>Diplogasteromorpha</taxon>
        <taxon>Diplogasteroidea</taxon>
        <taxon>Neodiplogasteridae</taxon>
        <taxon>Pristionchus</taxon>
    </lineage>
</organism>
<dbReference type="PANTHER" id="PTHR43142:SF1">
    <property type="entry name" value="CARBOXYLIC ESTER HYDROLASE"/>
    <property type="match status" value="1"/>
</dbReference>
<accession>A0AAV5VE56</accession>
<dbReference type="InterPro" id="IPR002018">
    <property type="entry name" value="CarbesteraseB"/>
</dbReference>
<dbReference type="EMBL" id="BTSY01000002">
    <property type="protein sequence ID" value="GMT16164.1"/>
    <property type="molecule type" value="Genomic_DNA"/>
</dbReference>
<comment type="similarity">
    <text evidence="1 4">Belongs to the type-B carboxylesterase/lipase family.</text>
</comment>
<name>A0AAV5VE56_9BILA</name>
<keyword evidence="4" id="KW-0732">Signal</keyword>
<evidence type="ECO:0000256" key="1">
    <source>
        <dbReference type="ARBA" id="ARBA00005964"/>
    </source>
</evidence>
<dbReference type="PROSITE" id="PS00941">
    <property type="entry name" value="CARBOXYLESTERASE_B_2"/>
    <property type="match status" value="1"/>
</dbReference>
<keyword evidence="3 4" id="KW-0378">Hydrolase</keyword>
<proteinExistence type="inferred from homology"/>
<dbReference type="InterPro" id="IPR029058">
    <property type="entry name" value="AB_hydrolase_fold"/>
</dbReference>
<dbReference type="PROSITE" id="PS00122">
    <property type="entry name" value="CARBOXYLESTERASE_B_1"/>
    <property type="match status" value="1"/>
</dbReference>
<dbReference type="Gene3D" id="3.40.50.1820">
    <property type="entry name" value="alpha/beta hydrolase"/>
    <property type="match status" value="1"/>
</dbReference>
<dbReference type="AlphaFoldDB" id="A0AAV5VE56"/>
<reference evidence="6" key="1">
    <citation type="submission" date="2023-10" db="EMBL/GenBank/DDBJ databases">
        <title>Genome assembly of Pristionchus species.</title>
        <authorList>
            <person name="Yoshida K."/>
            <person name="Sommer R.J."/>
        </authorList>
    </citation>
    <scope>NUCLEOTIDE SEQUENCE</scope>
    <source>
        <strain evidence="6">RS5133</strain>
    </source>
</reference>
<evidence type="ECO:0000256" key="2">
    <source>
        <dbReference type="ARBA" id="ARBA00022487"/>
    </source>
</evidence>
<evidence type="ECO:0000256" key="3">
    <source>
        <dbReference type="ARBA" id="ARBA00022801"/>
    </source>
</evidence>
<comment type="caution">
    <text evidence="6">The sequence shown here is derived from an EMBL/GenBank/DDBJ whole genome shotgun (WGS) entry which is preliminary data.</text>
</comment>
<dbReference type="InterPro" id="IPR019826">
    <property type="entry name" value="Carboxylesterase_B_AS"/>
</dbReference>
<dbReference type="FunFam" id="3.40.50.1820:FF:000491">
    <property type="entry name" value="Carboxylic ester hydrolase"/>
    <property type="match status" value="1"/>
</dbReference>
<evidence type="ECO:0000313" key="7">
    <source>
        <dbReference type="Proteomes" id="UP001432322"/>
    </source>
</evidence>
<gene>
    <name evidence="6" type="ORF">PFISCL1PPCAC_7461</name>
</gene>
<feature type="chain" id="PRO_5043105496" description="Carboxylic ester hydrolase" evidence="4">
    <location>
        <begin position="18"/>
        <end position="601"/>
    </location>
</feature>